<organism evidence="2 3">
    <name type="scientific">Halogranum amylolyticum</name>
    <dbReference type="NCBI Taxonomy" id="660520"/>
    <lineage>
        <taxon>Archaea</taxon>
        <taxon>Methanobacteriati</taxon>
        <taxon>Methanobacteriota</taxon>
        <taxon>Stenosarchaea group</taxon>
        <taxon>Halobacteria</taxon>
        <taxon>Halobacteriales</taxon>
        <taxon>Haloferacaceae</taxon>
    </lineage>
</organism>
<reference evidence="3" key="1">
    <citation type="submission" date="2016-10" db="EMBL/GenBank/DDBJ databases">
        <authorList>
            <person name="Varghese N."/>
            <person name="Submissions S."/>
        </authorList>
    </citation>
    <scope>NUCLEOTIDE SEQUENCE [LARGE SCALE GENOMIC DNA]</scope>
    <source>
        <strain evidence="3">CGMCC 1.10121</strain>
    </source>
</reference>
<evidence type="ECO:0000256" key="1">
    <source>
        <dbReference type="SAM" id="Phobius"/>
    </source>
</evidence>
<dbReference type="EMBL" id="FODV01000022">
    <property type="protein sequence ID" value="SEP21649.1"/>
    <property type="molecule type" value="Genomic_DNA"/>
</dbReference>
<evidence type="ECO:0000313" key="2">
    <source>
        <dbReference type="EMBL" id="SEP21649.1"/>
    </source>
</evidence>
<name>A0A1H8W1Y4_9EURY</name>
<feature type="transmembrane region" description="Helical" evidence="1">
    <location>
        <begin position="44"/>
        <end position="60"/>
    </location>
</feature>
<evidence type="ECO:0000313" key="3">
    <source>
        <dbReference type="Proteomes" id="UP000199126"/>
    </source>
</evidence>
<keyword evidence="3" id="KW-1185">Reference proteome</keyword>
<dbReference type="AlphaFoldDB" id="A0A1H8W1Y4"/>
<keyword evidence="1" id="KW-0472">Membrane</keyword>
<keyword evidence="1" id="KW-1133">Transmembrane helix</keyword>
<dbReference type="Proteomes" id="UP000199126">
    <property type="component" value="Unassembled WGS sequence"/>
</dbReference>
<accession>A0A1H8W1Y4</accession>
<dbReference type="RefSeq" id="WP_089827495.1">
    <property type="nucleotide sequence ID" value="NZ_FODV01000022.1"/>
</dbReference>
<gene>
    <name evidence="2" type="ORF">SAMN04487948_12231</name>
</gene>
<feature type="transmembrane region" description="Helical" evidence="1">
    <location>
        <begin position="20"/>
        <end position="38"/>
    </location>
</feature>
<protein>
    <submittedName>
        <fullName evidence="2">Uncharacterized protein</fullName>
    </submittedName>
</protein>
<keyword evidence="1" id="KW-0812">Transmembrane</keyword>
<proteinExistence type="predicted"/>
<sequence>MKRHRVARHDNARPYDHRPAPPALVSLALVLVAPAAVFAVAYPLLSALLAVVAAVALVGLRRETELVERHWPARG</sequence>